<dbReference type="Proteomes" id="UP001374893">
    <property type="component" value="Chromosome"/>
</dbReference>
<evidence type="ECO:0000313" key="1">
    <source>
        <dbReference type="EMBL" id="BCX46737.1"/>
    </source>
</evidence>
<proteinExistence type="predicted"/>
<dbReference type="SUPFAM" id="SSF53474">
    <property type="entry name" value="alpha/beta-Hydrolases"/>
    <property type="match status" value="1"/>
</dbReference>
<organism evidence="1 2">
    <name type="scientific">Haloferula helveola</name>
    <dbReference type="NCBI Taxonomy" id="490095"/>
    <lineage>
        <taxon>Bacteria</taxon>
        <taxon>Pseudomonadati</taxon>
        <taxon>Verrucomicrobiota</taxon>
        <taxon>Verrucomicrobiia</taxon>
        <taxon>Verrucomicrobiales</taxon>
        <taxon>Verrucomicrobiaceae</taxon>
        <taxon>Haloferula</taxon>
    </lineage>
</organism>
<dbReference type="InterPro" id="IPR029058">
    <property type="entry name" value="AB_hydrolase_fold"/>
</dbReference>
<reference evidence="1 2" key="1">
    <citation type="submission" date="2021-06" db="EMBL/GenBank/DDBJ databases">
        <title>Complete genome of Haloferula helveola possessing various polysaccharide degrading enzymes.</title>
        <authorList>
            <person name="Takami H."/>
            <person name="Huang C."/>
            <person name="Hamasaki K."/>
        </authorList>
    </citation>
    <scope>NUCLEOTIDE SEQUENCE [LARGE SCALE GENOMIC DNA]</scope>
    <source>
        <strain evidence="1 2">CN-1</strain>
    </source>
</reference>
<dbReference type="RefSeq" id="WP_353415656.1">
    <property type="nucleotide sequence ID" value="NZ_BAABRH010000018.1"/>
</dbReference>
<gene>
    <name evidence="1" type="ORF">HAHE_06450</name>
</gene>
<sequence length="252" mass="28856">MLGLLVAGLLAGCAPTFVSTDPAVPRSEKEALLVLPGLRNSLRGHRAAKRFYPGHGYDVFIPDYVSRDGLDGSVANLEAFISEHRLKEYRKVHAFVHVMGGWSLNKYLGDQPFPNLETVVYNRSPLQEQAPRIYLENMPRIVNLIFGEAVKDMRDTPYPELAKGDRKIAMIIETRATPYVRRHRDQVVYDGARSWTPESFGQEHDDRIYVFLHHDEIYYRLDEFGDELMAFLREGKFTDEAARKPAEGDPFR</sequence>
<name>A0ABN6GZN8_9BACT</name>
<dbReference type="EMBL" id="AP024702">
    <property type="protein sequence ID" value="BCX46737.1"/>
    <property type="molecule type" value="Genomic_DNA"/>
</dbReference>
<keyword evidence="2" id="KW-1185">Reference proteome</keyword>
<evidence type="ECO:0000313" key="2">
    <source>
        <dbReference type="Proteomes" id="UP001374893"/>
    </source>
</evidence>
<protein>
    <recommendedName>
        <fullName evidence="3">Alpha/beta hydrolase family protein</fullName>
    </recommendedName>
</protein>
<evidence type="ECO:0008006" key="3">
    <source>
        <dbReference type="Google" id="ProtNLM"/>
    </source>
</evidence>
<accession>A0ABN6GZN8</accession>